<feature type="non-terminal residue" evidence="2">
    <location>
        <position position="76"/>
    </location>
</feature>
<reference evidence="2 3" key="1">
    <citation type="submission" date="2012-09" db="EMBL/GenBank/DDBJ databases">
        <title>Draft Genome Sequences of 6 Strains from Genus Thauera.</title>
        <authorList>
            <person name="Liu B."/>
            <person name="Shapleigh J.P."/>
            <person name="Frostegard A.H."/>
        </authorList>
    </citation>
    <scope>NUCLEOTIDE SEQUENCE [LARGE SCALE GENOMIC DNA]</scope>
    <source>
        <strain evidence="2 3">S2</strain>
    </source>
</reference>
<feature type="compositionally biased region" description="Low complexity" evidence="1">
    <location>
        <begin position="28"/>
        <end position="37"/>
    </location>
</feature>
<evidence type="ECO:0000256" key="1">
    <source>
        <dbReference type="SAM" id="MobiDB-lite"/>
    </source>
</evidence>
<organism evidence="2 3">
    <name type="scientific">Thauera aminoaromatica S2</name>
    <dbReference type="NCBI Taxonomy" id="1234381"/>
    <lineage>
        <taxon>Bacteria</taxon>
        <taxon>Pseudomonadati</taxon>
        <taxon>Pseudomonadota</taxon>
        <taxon>Betaproteobacteria</taxon>
        <taxon>Rhodocyclales</taxon>
        <taxon>Zoogloeaceae</taxon>
        <taxon>Thauera</taxon>
    </lineage>
</organism>
<feature type="region of interest" description="Disordered" evidence="1">
    <location>
        <begin position="1"/>
        <end position="76"/>
    </location>
</feature>
<name>N6XWU3_THASP</name>
<dbReference type="AlphaFoldDB" id="N6XWU3"/>
<evidence type="ECO:0000313" key="2">
    <source>
        <dbReference type="EMBL" id="ENO74358.1"/>
    </source>
</evidence>
<gene>
    <name evidence="2" type="ORF">C665_20004</name>
</gene>
<dbReference type="RefSeq" id="WP_004330367.1">
    <property type="nucleotide sequence ID" value="NZ_AMXD01000296.1"/>
</dbReference>
<protein>
    <submittedName>
        <fullName evidence="2">OmpA/MotB domain-containing protein</fullName>
    </submittedName>
</protein>
<sequence length="76" mass="7541">MNHPAATAQRLAPADKTAPAHKSPDNPPASAATAPASRQDHAGEAVTGRTPQARPGGSAAGKRPGAPGYLQARLAV</sequence>
<evidence type="ECO:0000313" key="3">
    <source>
        <dbReference type="Proteomes" id="UP000013042"/>
    </source>
</evidence>
<comment type="caution">
    <text evidence="2">The sequence shown here is derived from an EMBL/GenBank/DDBJ whole genome shotgun (WGS) entry which is preliminary data.</text>
</comment>
<accession>N6XWU3</accession>
<dbReference type="EMBL" id="AMXD01000296">
    <property type="protein sequence ID" value="ENO74358.1"/>
    <property type="molecule type" value="Genomic_DNA"/>
</dbReference>
<proteinExistence type="predicted"/>
<dbReference type="Proteomes" id="UP000013042">
    <property type="component" value="Unassembled WGS sequence"/>
</dbReference>